<proteinExistence type="predicted"/>
<protein>
    <submittedName>
        <fullName evidence="1">Uncharacterized protein</fullName>
    </submittedName>
</protein>
<evidence type="ECO:0000313" key="1">
    <source>
        <dbReference type="EMBL" id="CAH8380264.1"/>
    </source>
</evidence>
<reference evidence="1 2" key="1">
    <citation type="submission" date="2022-03" db="EMBL/GenBank/DDBJ databases">
        <authorList>
            <person name="Macdonald S."/>
            <person name="Ahmed S."/>
            <person name="Newling K."/>
        </authorList>
    </citation>
    <scope>NUCLEOTIDE SEQUENCE [LARGE SCALE GENOMIC DNA]</scope>
</reference>
<organism evidence="1 2">
    <name type="scientific">Eruca vesicaria subsp. sativa</name>
    <name type="common">Garden rocket</name>
    <name type="synonym">Eruca sativa</name>
    <dbReference type="NCBI Taxonomy" id="29727"/>
    <lineage>
        <taxon>Eukaryota</taxon>
        <taxon>Viridiplantae</taxon>
        <taxon>Streptophyta</taxon>
        <taxon>Embryophyta</taxon>
        <taxon>Tracheophyta</taxon>
        <taxon>Spermatophyta</taxon>
        <taxon>Magnoliopsida</taxon>
        <taxon>eudicotyledons</taxon>
        <taxon>Gunneridae</taxon>
        <taxon>Pentapetalae</taxon>
        <taxon>rosids</taxon>
        <taxon>malvids</taxon>
        <taxon>Brassicales</taxon>
        <taxon>Brassicaceae</taxon>
        <taxon>Brassiceae</taxon>
        <taxon>Eruca</taxon>
    </lineage>
</organism>
<gene>
    <name evidence="1" type="ORF">ERUC_LOCUS33137</name>
</gene>
<sequence length="61" mass="7213">MLSFKVEWLTAKLVDVDVNACKVRIVKFNEEVKKHEQMIFHLKAKLKVEEAKSKKHSYLLI</sequence>
<keyword evidence="2" id="KW-1185">Reference proteome</keyword>
<evidence type="ECO:0000313" key="2">
    <source>
        <dbReference type="Proteomes" id="UP001642260"/>
    </source>
</evidence>
<dbReference type="Proteomes" id="UP001642260">
    <property type="component" value="Unassembled WGS sequence"/>
</dbReference>
<dbReference type="AlphaFoldDB" id="A0ABC8LAU3"/>
<name>A0ABC8LAU3_ERUVS</name>
<comment type="caution">
    <text evidence="1">The sequence shown here is derived from an EMBL/GenBank/DDBJ whole genome shotgun (WGS) entry which is preliminary data.</text>
</comment>
<dbReference type="EMBL" id="CAKOAT010486266">
    <property type="protein sequence ID" value="CAH8380264.1"/>
    <property type="molecule type" value="Genomic_DNA"/>
</dbReference>
<accession>A0ABC8LAU3</accession>